<dbReference type="Gene3D" id="2.60.260.20">
    <property type="entry name" value="Urease metallochaperone UreE, N-terminal domain"/>
    <property type="match status" value="2"/>
</dbReference>
<reference evidence="8" key="2">
    <citation type="journal article" date="2021" name="PeerJ">
        <title>Extensive microbial diversity within the chicken gut microbiome revealed by metagenomics and culture.</title>
        <authorList>
            <person name="Gilroy R."/>
            <person name="Ravi A."/>
            <person name="Getino M."/>
            <person name="Pursley I."/>
            <person name="Horton D.L."/>
            <person name="Alikhan N.F."/>
            <person name="Baker D."/>
            <person name="Gharbi K."/>
            <person name="Hall N."/>
            <person name="Watson M."/>
            <person name="Adriaenssens E.M."/>
            <person name="Foster-Nyarko E."/>
            <person name="Jarju S."/>
            <person name="Secka A."/>
            <person name="Antonio M."/>
            <person name="Oren A."/>
            <person name="Chaudhuri R.R."/>
            <person name="La Ragione R."/>
            <person name="Hildebrand F."/>
            <person name="Pallen M.J."/>
        </authorList>
    </citation>
    <scope>NUCLEOTIDE SEQUENCE</scope>
    <source>
        <strain evidence="8">ChiSxjej1B13-7041</strain>
    </source>
</reference>
<keyword evidence="1" id="KW-0235">DNA replication</keyword>
<dbReference type="EMBL" id="DVHU01000011">
    <property type="protein sequence ID" value="HIR92030.1"/>
    <property type="molecule type" value="Genomic_DNA"/>
</dbReference>
<dbReference type="FunFam" id="1.10.287.110:FF:000034">
    <property type="entry name" value="Chaperone protein DnaJ"/>
    <property type="match status" value="1"/>
</dbReference>
<keyword evidence="5" id="KW-0862">Zinc</keyword>
<dbReference type="Pfam" id="PF01556">
    <property type="entry name" value="DnaJ_C"/>
    <property type="match status" value="1"/>
</dbReference>
<dbReference type="FunFam" id="2.60.260.20:FF:000005">
    <property type="entry name" value="Chaperone protein dnaJ 1, mitochondrial"/>
    <property type="match status" value="1"/>
</dbReference>
<organism evidence="8 9">
    <name type="scientific">Candidatus Egerieimonas intestinavium</name>
    <dbReference type="NCBI Taxonomy" id="2840777"/>
    <lineage>
        <taxon>Bacteria</taxon>
        <taxon>Bacillati</taxon>
        <taxon>Bacillota</taxon>
        <taxon>Clostridia</taxon>
        <taxon>Lachnospirales</taxon>
        <taxon>Lachnospiraceae</taxon>
        <taxon>Lachnospiraceae incertae sedis</taxon>
        <taxon>Candidatus Egerieimonas</taxon>
    </lineage>
</organism>
<dbReference type="Pfam" id="PF00226">
    <property type="entry name" value="DnaJ"/>
    <property type="match status" value="1"/>
</dbReference>
<dbReference type="InterPro" id="IPR001623">
    <property type="entry name" value="DnaJ_domain"/>
</dbReference>
<keyword evidence="3" id="KW-0677">Repeat</keyword>
<evidence type="ECO:0000256" key="2">
    <source>
        <dbReference type="ARBA" id="ARBA00022723"/>
    </source>
</evidence>
<dbReference type="CDD" id="cd10747">
    <property type="entry name" value="DnaJ_C"/>
    <property type="match status" value="1"/>
</dbReference>
<dbReference type="Gene3D" id="1.10.287.110">
    <property type="entry name" value="DnaJ domain"/>
    <property type="match status" value="1"/>
</dbReference>
<dbReference type="GO" id="GO:0051082">
    <property type="term" value="F:unfolded protein binding"/>
    <property type="evidence" value="ECO:0007669"/>
    <property type="project" value="InterPro"/>
</dbReference>
<sequence>MEVIKLAEKRDYYEVLGIQRDADEAAIKRAYRKLAKKYHPDTNSGDAQAERKFKEITEAYAVLSDPEKRKLYDQFGHGAFQEGGFGGGADPRGNGGFQEFHFEGSPEDFFGDIFGGMFGRGDFGGSGYQRSGFGGSGFRSTDYEGEGFRDSGFGGGFHRKGRDLRAEISVSFEEAAFGCDKRVTLQGADGRAQSLQVHIPAGIDTGKSVRLRGKGGPGQGGGAPGDLLLKVQVEPKPGFERKGLDVYTTAVIPFTTAVLGGEVLVPTLYGNVMCRIREGTQSGSKIRLKGKGIVSMGDSSLYGDQYVTIEIQVPRHLSQKAREKLREFQQACAA</sequence>
<evidence type="ECO:0000259" key="7">
    <source>
        <dbReference type="PROSITE" id="PS50076"/>
    </source>
</evidence>
<name>A0A9D1EHE9_9FIRM</name>
<dbReference type="GO" id="GO:0006260">
    <property type="term" value="P:DNA replication"/>
    <property type="evidence" value="ECO:0007669"/>
    <property type="project" value="UniProtKB-KW"/>
</dbReference>
<dbReference type="InterPro" id="IPR036869">
    <property type="entry name" value="J_dom_sf"/>
</dbReference>
<dbReference type="InterPro" id="IPR002939">
    <property type="entry name" value="DnaJ_C"/>
</dbReference>
<feature type="domain" description="J" evidence="7">
    <location>
        <begin position="11"/>
        <end position="76"/>
    </location>
</feature>
<dbReference type="PRINTS" id="PR00625">
    <property type="entry name" value="JDOMAIN"/>
</dbReference>
<dbReference type="PANTHER" id="PTHR43096">
    <property type="entry name" value="DNAJ HOMOLOG 1, MITOCHONDRIAL-RELATED"/>
    <property type="match status" value="1"/>
</dbReference>
<dbReference type="SUPFAM" id="SSF49493">
    <property type="entry name" value="HSP40/DnaJ peptide-binding domain"/>
    <property type="match status" value="2"/>
</dbReference>
<evidence type="ECO:0000256" key="1">
    <source>
        <dbReference type="ARBA" id="ARBA00022705"/>
    </source>
</evidence>
<dbReference type="SMART" id="SM00271">
    <property type="entry name" value="DnaJ"/>
    <property type="match status" value="1"/>
</dbReference>
<keyword evidence="4" id="KW-0863">Zinc-finger</keyword>
<dbReference type="PROSITE" id="PS00636">
    <property type="entry name" value="DNAJ_1"/>
    <property type="match status" value="1"/>
</dbReference>
<dbReference type="PROSITE" id="PS50076">
    <property type="entry name" value="DNAJ_2"/>
    <property type="match status" value="1"/>
</dbReference>
<dbReference type="InterPro" id="IPR018253">
    <property type="entry name" value="DnaJ_domain_CS"/>
</dbReference>
<evidence type="ECO:0000256" key="6">
    <source>
        <dbReference type="ARBA" id="ARBA00023186"/>
    </source>
</evidence>
<keyword evidence="2" id="KW-0479">Metal-binding</keyword>
<evidence type="ECO:0000256" key="5">
    <source>
        <dbReference type="ARBA" id="ARBA00022833"/>
    </source>
</evidence>
<accession>A0A9D1EHE9</accession>
<dbReference type="InterPro" id="IPR008971">
    <property type="entry name" value="HSP40/DnaJ_pept-bd"/>
</dbReference>
<evidence type="ECO:0000256" key="3">
    <source>
        <dbReference type="ARBA" id="ARBA00022737"/>
    </source>
</evidence>
<dbReference type="GO" id="GO:0042026">
    <property type="term" value="P:protein refolding"/>
    <property type="evidence" value="ECO:0007669"/>
    <property type="project" value="TreeGrafter"/>
</dbReference>
<proteinExistence type="predicted"/>
<dbReference type="AlphaFoldDB" id="A0A9D1EHE9"/>
<dbReference type="GO" id="GO:0008270">
    <property type="term" value="F:zinc ion binding"/>
    <property type="evidence" value="ECO:0007669"/>
    <property type="project" value="UniProtKB-KW"/>
</dbReference>
<dbReference type="GO" id="GO:0005737">
    <property type="term" value="C:cytoplasm"/>
    <property type="evidence" value="ECO:0007669"/>
    <property type="project" value="TreeGrafter"/>
</dbReference>
<evidence type="ECO:0000313" key="9">
    <source>
        <dbReference type="Proteomes" id="UP000886841"/>
    </source>
</evidence>
<comment type="caution">
    <text evidence="8">The sequence shown here is derived from an EMBL/GenBank/DDBJ whole genome shotgun (WGS) entry which is preliminary data.</text>
</comment>
<keyword evidence="6" id="KW-0143">Chaperone</keyword>
<gene>
    <name evidence="8" type="ORF">IAB98_01240</name>
</gene>
<reference evidence="8" key="1">
    <citation type="submission" date="2020-10" db="EMBL/GenBank/DDBJ databases">
        <authorList>
            <person name="Gilroy R."/>
        </authorList>
    </citation>
    <scope>NUCLEOTIDE SEQUENCE</scope>
    <source>
        <strain evidence="8">ChiSxjej1B13-7041</strain>
    </source>
</reference>
<protein>
    <submittedName>
        <fullName evidence="8">J domain-containing protein</fullName>
    </submittedName>
</protein>
<dbReference type="CDD" id="cd06257">
    <property type="entry name" value="DnaJ"/>
    <property type="match status" value="1"/>
</dbReference>
<dbReference type="Proteomes" id="UP000886841">
    <property type="component" value="Unassembled WGS sequence"/>
</dbReference>
<dbReference type="PANTHER" id="PTHR43096:SF48">
    <property type="entry name" value="CHAPERONE PROTEIN DNAJ"/>
    <property type="match status" value="1"/>
</dbReference>
<evidence type="ECO:0000256" key="4">
    <source>
        <dbReference type="ARBA" id="ARBA00022771"/>
    </source>
</evidence>
<dbReference type="SUPFAM" id="SSF46565">
    <property type="entry name" value="Chaperone J-domain"/>
    <property type="match status" value="1"/>
</dbReference>
<evidence type="ECO:0000313" key="8">
    <source>
        <dbReference type="EMBL" id="HIR92030.1"/>
    </source>
</evidence>